<evidence type="ECO:0000313" key="2">
    <source>
        <dbReference type="Proteomes" id="UP000233180"/>
    </source>
</evidence>
<organism evidence="1 2">
    <name type="scientific">Rhinopithecus bieti</name>
    <name type="common">Black snub-nosed monkey</name>
    <name type="synonym">Pygathrix bieti</name>
    <dbReference type="NCBI Taxonomy" id="61621"/>
    <lineage>
        <taxon>Eukaryota</taxon>
        <taxon>Metazoa</taxon>
        <taxon>Chordata</taxon>
        <taxon>Craniata</taxon>
        <taxon>Vertebrata</taxon>
        <taxon>Euteleostomi</taxon>
        <taxon>Mammalia</taxon>
        <taxon>Eutheria</taxon>
        <taxon>Euarchontoglires</taxon>
        <taxon>Primates</taxon>
        <taxon>Haplorrhini</taxon>
        <taxon>Catarrhini</taxon>
        <taxon>Cercopithecidae</taxon>
        <taxon>Colobinae</taxon>
        <taxon>Rhinopithecus</taxon>
    </lineage>
</organism>
<accession>A0A2K6K8U7</accession>
<dbReference type="Proteomes" id="UP000233180">
    <property type="component" value="Unassembled WGS sequence"/>
</dbReference>
<name>A0A2K6K8U7_RHIBE</name>
<proteinExistence type="predicted"/>
<reference evidence="1 2" key="1">
    <citation type="submission" date="2016-06" db="EMBL/GenBank/DDBJ databases">
        <title>Genome of Rhinopithecus bieti.</title>
        <authorList>
            <person name="Wu"/>
            <person name="C.-I. and Zhang"/>
            <person name="Y."/>
        </authorList>
    </citation>
    <scope>NUCLEOTIDE SEQUENCE</scope>
</reference>
<dbReference type="OMA" id="EQCPKSH"/>
<sequence>TTLSKSDLIRPANRWHSSHHSTLQAQEEMLCRLSCEPLVVSVCSLEQCPKSHVTLSTPILAPLPHQSILPNSPFCLPR</sequence>
<reference evidence="1" key="3">
    <citation type="submission" date="2025-09" db="UniProtKB">
        <authorList>
            <consortium name="Ensembl"/>
        </authorList>
    </citation>
    <scope>IDENTIFICATION</scope>
</reference>
<evidence type="ECO:0000313" key="1">
    <source>
        <dbReference type="Ensembl" id="ENSRBIP00000007667.1"/>
    </source>
</evidence>
<dbReference type="GeneTree" id="ENSGT00910000147821"/>
<keyword evidence="2" id="KW-1185">Reference proteome</keyword>
<reference evidence="1" key="2">
    <citation type="submission" date="2025-08" db="UniProtKB">
        <authorList>
            <consortium name="Ensembl"/>
        </authorList>
    </citation>
    <scope>IDENTIFICATION</scope>
</reference>
<dbReference type="AlphaFoldDB" id="A0A2K6K8U7"/>
<protein>
    <submittedName>
        <fullName evidence="1">Uncharacterized protein</fullName>
    </submittedName>
</protein>
<dbReference type="Ensembl" id="ENSRBIT00000031269.1">
    <property type="protein sequence ID" value="ENSRBIP00000007667.1"/>
    <property type="gene ID" value="ENSRBIG00000027751.1"/>
</dbReference>